<dbReference type="PANTHER" id="PTHR31836:SF21">
    <property type="entry name" value="EXPANSIN-LIKE PROTEIN 7"/>
    <property type="match status" value="1"/>
</dbReference>
<dbReference type="STRING" id="4846.A0A367IQN7"/>
<protein>
    <recommendedName>
        <fullName evidence="3">Barwin domain-containing protein</fullName>
    </recommendedName>
</protein>
<organism evidence="4 5">
    <name type="scientific">Rhizopus stolonifer</name>
    <name type="common">Rhizopus nigricans</name>
    <dbReference type="NCBI Taxonomy" id="4846"/>
    <lineage>
        <taxon>Eukaryota</taxon>
        <taxon>Fungi</taxon>
        <taxon>Fungi incertae sedis</taxon>
        <taxon>Mucoromycota</taxon>
        <taxon>Mucoromycotina</taxon>
        <taxon>Mucoromycetes</taxon>
        <taxon>Mucorales</taxon>
        <taxon>Mucorineae</taxon>
        <taxon>Rhizopodaceae</taxon>
        <taxon>Rhizopus</taxon>
    </lineage>
</organism>
<dbReference type="InterPro" id="IPR036908">
    <property type="entry name" value="RlpA-like_sf"/>
</dbReference>
<name>A0A367IQN7_RHIST</name>
<evidence type="ECO:0000259" key="3">
    <source>
        <dbReference type="Pfam" id="PF00967"/>
    </source>
</evidence>
<evidence type="ECO:0000313" key="4">
    <source>
        <dbReference type="EMBL" id="RCH79998.1"/>
    </source>
</evidence>
<reference evidence="4 5" key="1">
    <citation type="journal article" date="2018" name="G3 (Bethesda)">
        <title>Phylogenetic and Phylogenomic Definition of Rhizopus Species.</title>
        <authorList>
            <person name="Gryganskyi A.P."/>
            <person name="Golan J."/>
            <person name="Dolatabadi S."/>
            <person name="Mondo S."/>
            <person name="Robb S."/>
            <person name="Idnurm A."/>
            <person name="Muszewska A."/>
            <person name="Steczkiewicz K."/>
            <person name="Masonjones S."/>
            <person name="Liao H.L."/>
            <person name="Gajdeczka M.T."/>
            <person name="Anike F."/>
            <person name="Vuek A."/>
            <person name="Anishchenko I.M."/>
            <person name="Voigt K."/>
            <person name="de Hoog G.S."/>
            <person name="Smith M.E."/>
            <person name="Heitman J."/>
            <person name="Vilgalys R."/>
            <person name="Stajich J.E."/>
        </authorList>
    </citation>
    <scope>NUCLEOTIDE SEQUENCE [LARGE SCALE GENOMIC DNA]</scope>
    <source>
        <strain evidence="4 5">LSU 92-RS-03</strain>
    </source>
</reference>
<dbReference type="GO" id="GO:0050832">
    <property type="term" value="P:defense response to fungus"/>
    <property type="evidence" value="ECO:0007669"/>
    <property type="project" value="InterPro"/>
</dbReference>
<comment type="caution">
    <text evidence="4">The sequence shown here is derived from an EMBL/GenBank/DDBJ whole genome shotgun (WGS) entry which is preliminary data.</text>
</comment>
<dbReference type="Proteomes" id="UP000253551">
    <property type="component" value="Unassembled WGS sequence"/>
</dbReference>
<evidence type="ECO:0000256" key="2">
    <source>
        <dbReference type="SAM" id="SignalP"/>
    </source>
</evidence>
<dbReference type="OrthoDB" id="623670at2759"/>
<feature type="domain" description="Barwin" evidence="3">
    <location>
        <begin position="80"/>
        <end position="150"/>
    </location>
</feature>
<feature type="chain" id="PRO_5017008488" description="Barwin domain-containing protein" evidence="2">
    <location>
        <begin position="20"/>
        <end position="163"/>
    </location>
</feature>
<evidence type="ECO:0000313" key="5">
    <source>
        <dbReference type="Proteomes" id="UP000253551"/>
    </source>
</evidence>
<dbReference type="PANTHER" id="PTHR31836">
    <property type="match status" value="1"/>
</dbReference>
<dbReference type="InterPro" id="IPR051477">
    <property type="entry name" value="Expansin_CellWall"/>
</dbReference>
<dbReference type="GO" id="GO:0042742">
    <property type="term" value="P:defense response to bacterium"/>
    <property type="evidence" value="ECO:0007669"/>
    <property type="project" value="InterPro"/>
</dbReference>
<evidence type="ECO:0000256" key="1">
    <source>
        <dbReference type="ARBA" id="ARBA00022729"/>
    </source>
</evidence>
<accession>A0A367IQN7</accession>
<gene>
    <name evidence="4" type="ORF">CU098_006186</name>
</gene>
<dbReference type="SUPFAM" id="SSF50685">
    <property type="entry name" value="Barwin-like endoglucanases"/>
    <property type="match status" value="1"/>
</dbReference>
<proteinExistence type="predicted"/>
<keyword evidence="5" id="KW-1185">Reference proteome</keyword>
<dbReference type="InterPro" id="IPR001153">
    <property type="entry name" value="Barwin_dom"/>
</dbReference>
<dbReference type="Gene3D" id="2.40.40.10">
    <property type="entry name" value="RlpA-like domain"/>
    <property type="match status" value="1"/>
</dbReference>
<sequence length="163" mass="18379">MRSILLVYFLTMVFTLIQAVKSDEKRGVARIMQVDSNELNKRADRGTWYTGKDLKKAACFSRNGLPNIDAHVNDMVGAMAMHGFEQCHKCMQVTNTRDRSKKIIVQIIDKCAACKVNKHIDLTPGAFRKLSGKGRLAVGVLDISFKPVKCPNHGIFRKLRKLM</sequence>
<feature type="signal peptide" evidence="2">
    <location>
        <begin position="1"/>
        <end position="19"/>
    </location>
</feature>
<dbReference type="CDD" id="cd22191">
    <property type="entry name" value="DPBB_RlpA_EXP_N-like"/>
    <property type="match status" value="1"/>
</dbReference>
<dbReference type="Pfam" id="PF00967">
    <property type="entry name" value="Barwin"/>
    <property type="match status" value="1"/>
</dbReference>
<dbReference type="AlphaFoldDB" id="A0A367IQN7"/>
<dbReference type="EMBL" id="PJQM01006244">
    <property type="protein sequence ID" value="RCH79998.1"/>
    <property type="molecule type" value="Genomic_DNA"/>
</dbReference>
<keyword evidence="1 2" id="KW-0732">Signal</keyword>